<dbReference type="EMBL" id="JBHUJB010000036">
    <property type="protein sequence ID" value="MFD2159099.1"/>
    <property type="molecule type" value="Genomic_DNA"/>
</dbReference>
<comment type="similarity">
    <text evidence="2">Belongs to the YkuD family.</text>
</comment>
<evidence type="ECO:0000256" key="7">
    <source>
        <dbReference type="ARBA" id="ARBA00022984"/>
    </source>
</evidence>
<sequence>MHILISINKQTLQLMEQNVVLHSYPISSAKNGIGFEEGSYQTPTGNFLISEKHGHDAPIHTIFKGRKAVDLWNPEHHSDQDLVTTRILWLEGLDPNNLNTKERYIYIHGTNHEDSIGSPSSCGCIRMRNLDIIELFDAVTENTPVQILP</sequence>
<evidence type="ECO:0000256" key="5">
    <source>
        <dbReference type="ARBA" id="ARBA00022801"/>
    </source>
</evidence>
<dbReference type="Gene3D" id="2.40.440.10">
    <property type="entry name" value="L,D-transpeptidase catalytic domain-like"/>
    <property type="match status" value="1"/>
</dbReference>
<evidence type="ECO:0000256" key="9">
    <source>
        <dbReference type="PROSITE-ProRule" id="PRU01373"/>
    </source>
</evidence>
<keyword evidence="7 9" id="KW-0573">Peptidoglycan synthesis</keyword>
<feature type="active site" description="Proton donor/acceptor" evidence="9">
    <location>
        <position position="108"/>
    </location>
</feature>
<evidence type="ECO:0000256" key="3">
    <source>
        <dbReference type="ARBA" id="ARBA00022676"/>
    </source>
</evidence>
<evidence type="ECO:0000256" key="8">
    <source>
        <dbReference type="ARBA" id="ARBA00023316"/>
    </source>
</evidence>
<evidence type="ECO:0000256" key="6">
    <source>
        <dbReference type="ARBA" id="ARBA00022960"/>
    </source>
</evidence>
<evidence type="ECO:0000256" key="4">
    <source>
        <dbReference type="ARBA" id="ARBA00022679"/>
    </source>
</evidence>
<evidence type="ECO:0000313" key="12">
    <source>
        <dbReference type="Proteomes" id="UP001597389"/>
    </source>
</evidence>
<dbReference type="PANTHER" id="PTHR30582">
    <property type="entry name" value="L,D-TRANSPEPTIDASE"/>
    <property type="match status" value="1"/>
</dbReference>
<evidence type="ECO:0000256" key="1">
    <source>
        <dbReference type="ARBA" id="ARBA00004752"/>
    </source>
</evidence>
<evidence type="ECO:0000313" key="11">
    <source>
        <dbReference type="EMBL" id="MFD2159099.1"/>
    </source>
</evidence>
<dbReference type="InterPro" id="IPR005490">
    <property type="entry name" value="LD_TPept_cat_dom"/>
</dbReference>
<dbReference type="InterPro" id="IPR050979">
    <property type="entry name" value="LD-transpeptidase"/>
</dbReference>
<dbReference type="Pfam" id="PF03734">
    <property type="entry name" value="YkuD"/>
    <property type="match status" value="1"/>
</dbReference>
<keyword evidence="3" id="KW-0328">Glycosyltransferase</keyword>
<name>A0ABW4ZB42_9BACT</name>
<keyword evidence="6 9" id="KW-0133">Cell shape</keyword>
<comment type="caution">
    <text evidence="11">The sequence shown here is derived from an EMBL/GenBank/DDBJ whole genome shotgun (WGS) entry which is preliminary data.</text>
</comment>
<evidence type="ECO:0000256" key="2">
    <source>
        <dbReference type="ARBA" id="ARBA00005992"/>
    </source>
</evidence>
<accession>A0ABW4ZB42</accession>
<feature type="active site" description="Nucleophile" evidence="9">
    <location>
        <position position="124"/>
    </location>
</feature>
<evidence type="ECO:0000259" key="10">
    <source>
        <dbReference type="PROSITE" id="PS52029"/>
    </source>
</evidence>
<feature type="domain" description="L,D-TPase catalytic" evidence="10">
    <location>
        <begin position="1"/>
        <end position="148"/>
    </location>
</feature>
<dbReference type="Proteomes" id="UP001597389">
    <property type="component" value="Unassembled WGS sequence"/>
</dbReference>
<reference evidence="12" key="1">
    <citation type="journal article" date="2019" name="Int. J. Syst. Evol. Microbiol.">
        <title>The Global Catalogue of Microorganisms (GCM) 10K type strain sequencing project: providing services to taxonomists for standard genome sequencing and annotation.</title>
        <authorList>
            <consortium name="The Broad Institute Genomics Platform"/>
            <consortium name="The Broad Institute Genome Sequencing Center for Infectious Disease"/>
            <person name="Wu L."/>
            <person name="Ma J."/>
        </authorList>
    </citation>
    <scope>NUCLEOTIDE SEQUENCE [LARGE SCALE GENOMIC DNA]</scope>
    <source>
        <strain evidence="12">CCUG 57942</strain>
    </source>
</reference>
<comment type="pathway">
    <text evidence="1 9">Cell wall biogenesis; peptidoglycan biosynthesis.</text>
</comment>
<gene>
    <name evidence="11" type="ORF">ACFSW8_09335</name>
</gene>
<keyword evidence="8 9" id="KW-0961">Cell wall biogenesis/degradation</keyword>
<organism evidence="11 12">
    <name type="scientific">Rubritalea tangerina</name>
    <dbReference type="NCBI Taxonomy" id="430798"/>
    <lineage>
        <taxon>Bacteria</taxon>
        <taxon>Pseudomonadati</taxon>
        <taxon>Verrucomicrobiota</taxon>
        <taxon>Verrucomicrobiia</taxon>
        <taxon>Verrucomicrobiales</taxon>
        <taxon>Rubritaleaceae</taxon>
        <taxon>Rubritalea</taxon>
    </lineage>
</organism>
<dbReference type="InterPro" id="IPR038063">
    <property type="entry name" value="Transpep_catalytic_dom"/>
</dbReference>
<dbReference type="CDD" id="cd16913">
    <property type="entry name" value="YkuD_like"/>
    <property type="match status" value="1"/>
</dbReference>
<keyword evidence="4" id="KW-0808">Transferase</keyword>
<dbReference type="PROSITE" id="PS52029">
    <property type="entry name" value="LD_TPASE"/>
    <property type="match status" value="1"/>
</dbReference>
<keyword evidence="5" id="KW-0378">Hydrolase</keyword>
<proteinExistence type="inferred from homology"/>
<dbReference type="PANTHER" id="PTHR30582:SF24">
    <property type="entry name" value="L,D-TRANSPEPTIDASE ERFK_SRFK-RELATED"/>
    <property type="match status" value="1"/>
</dbReference>
<keyword evidence="12" id="KW-1185">Reference proteome</keyword>
<dbReference type="RefSeq" id="WP_377089403.1">
    <property type="nucleotide sequence ID" value="NZ_JBHSJL010000014.1"/>
</dbReference>
<protein>
    <submittedName>
        <fullName evidence="11">L,D-transpeptidase family protein</fullName>
    </submittedName>
</protein>
<dbReference type="SUPFAM" id="SSF141523">
    <property type="entry name" value="L,D-transpeptidase catalytic domain-like"/>
    <property type="match status" value="1"/>
</dbReference>